<dbReference type="Proteomes" id="UP001189122">
    <property type="component" value="Unassembled WGS sequence"/>
</dbReference>
<evidence type="ECO:0000313" key="2">
    <source>
        <dbReference type="Proteomes" id="UP001189122"/>
    </source>
</evidence>
<evidence type="ECO:0000313" key="1">
    <source>
        <dbReference type="EMBL" id="CAA2631604.1"/>
    </source>
</evidence>
<dbReference type="EMBL" id="CACRZD030000014">
    <property type="protein sequence ID" value="CAA6670847.1"/>
    <property type="molecule type" value="Genomic_DNA"/>
</dbReference>
<name>A0A7I8JKZ3_SPIIN</name>
<protein>
    <submittedName>
        <fullName evidence="1">Uncharacterized protein</fullName>
    </submittedName>
</protein>
<gene>
    <name evidence="1" type="ORF">SI7747_14017252</name>
</gene>
<sequence length="78" mass="8722">MACSSSLPWCHLQHTIGGVGNDCGSPPLVQQEDNQPKTLLCEAAILSHILRNHLCQPFVISLQDGWWNLERNLPLNVY</sequence>
<accession>A0A7I8JKZ3</accession>
<organism evidence="1">
    <name type="scientific">Spirodela intermedia</name>
    <name type="common">Intermediate duckweed</name>
    <dbReference type="NCBI Taxonomy" id="51605"/>
    <lineage>
        <taxon>Eukaryota</taxon>
        <taxon>Viridiplantae</taxon>
        <taxon>Streptophyta</taxon>
        <taxon>Embryophyta</taxon>
        <taxon>Tracheophyta</taxon>
        <taxon>Spermatophyta</taxon>
        <taxon>Magnoliopsida</taxon>
        <taxon>Liliopsida</taxon>
        <taxon>Araceae</taxon>
        <taxon>Lemnoideae</taxon>
        <taxon>Spirodela</taxon>
    </lineage>
</organism>
<dbReference type="EMBL" id="LR743601">
    <property type="protein sequence ID" value="CAA2631604.1"/>
    <property type="molecule type" value="Genomic_DNA"/>
</dbReference>
<proteinExistence type="predicted"/>
<reference evidence="1 2" key="1">
    <citation type="submission" date="2019-12" db="EMBL/GenBank/DDBJ databases">
        <authorList>
            <person name="Scholz U."/>
            <person name="Mascher M."/>
            <person name="Fiebig A."/>
        </authorList>
    </citation>
    <scope>NUCLEOTIDE SEQUENCE</scope>
</reference>
<keyword evidence="2" id="KW-1185">Reference proteome</keyword>
<dbReference type="AlphaFoldDB" id="A0A7I8JKZ3"/>